<comment type="caution">
    <text evidence="1">The sequence shown here is derived from an EMBL/GenBank/DDBJ whole genome shotgun (WGS) entry which is preliminary data.</text>
</comment>
<name>A0AAW2Q0E1_SESRA</name>
<dbReference type="PANTHER" id="PTHR46250:SF15">
    <property type="entry name" value="OS01G0523800 PROTEIN"/>
    <property type="match status" value="1"/>
</dbReference>
<reference evidence="1" key="2">
    <citation type="journal article" date="2024" name="Plant">
        <title>Genomic evolution and insights into agronomic trait innovations of Sesamum species.</title>
        <authorList>
            <person name="Miao H."/>
            <person name="Wang L."/>
            <person name="Qu L."/>
            <person name="Liu H."/>
            <person name="Sun Y."/>
            <person name="Le M."/>
            <person name="Wang Q."/>
            <person name="Wei S."/>
            <person name="Zheng Y."/>
            <person name="Lin W."/>
            <person name="Duan Y."/>
            <person name="Cao H."/>
            <person name="Xiong S."/>
            <person name="Wang X."/>
            <person name="Wei L."/>
            <person name="Li C."/>
            <person name="Ma Q."/>
            <person name="Ju M."/>
            <person name="Zhao R."/>
            <person name="Li G."/>
            <person name="Mu C."/>
            <person name="Tian Q."/>
            <person name="Mei H."/>
            <person name="Zhang T."/>
            <person name="Gao T."/>
            <person name="Zhang H."/>
        </authorList>
    </citation>
    <scope>NUCLEOTIDE SEQUENCE</scope>
    <source>
        <strain evidence="1">G02</strain>
    </source>
</reference>
<organism evidence="1">
    <name type="scientific">Sesamum radiatum</name>
    <name type="common">Black benniseed</name>
    <dbReference type="NCBI Taxonomy" id="300843"/>
    <lineage>
        <taxon>Eukaryota</taxon>
        <taxon>Viridiplantae</taxon>
        <taxon>Streptophyta</taxon>
        <taxon>Embryophyta</taxon>
        <taxon>Tracheophyta</taxon>
        <taxon>Spermatophyta</taxon>
        <taxon>Magnoliopsida</taxon>
        <taxon>eudicotyledons</taxon>
        <taxon>Gunneridae</taxon>
        <taxon>Pentapetalae</taxon>
        <taxon>asterids</taxon>
        <taxon>lamiids</taxon>
        <taxon>Lamiales</taxon>
        <taxon>Pedaliaceae</taxon>
        <taxon>Sesamum</taxon>
    </lineage>
</organism>
<accession>A0AAW2Q0E1</accession>
<proteinExistence type="predicted"/>
<dbReference type="AlphaFoldDB" id="A0AAW2Q0E1"/>
<protein>
    <recommendedName>
        <fullName evidence="2">Myb/SANT-like domain-containing protein</fullName>
    </recommendedName>
</protein>
<sequence length="217" mass="24536">MDTDGSIGGRRRGAKTYGKASRRIWSTQEEEVLLECLRDIVRSGWKCDNGFRTGYLGVVEQLIRKKCPESGWKSNPHISSKFMFGRGHMLVSLICWPEVDTNALADDHDFMNSFTQSTAHLNAVPFDTERVSLKKRKKSISTVDEKFDAKFDTFVSGPDNRLGDLAKRFGAEQDESHARRQVCSAEECMSDLTIEQKCVASNKLVNNKNDLDLFLSM</sequence>
<gene>
    <name evidence="1" type="ORF">Sradi_3813100</name>
</gene>
<dbReference type="EMBL" id="JACGWJ010000016">
    <property type="protein sequence ID" value="KAL0361286.1"/>
    <property type="molecule type" value="Genomic_DNA"/>
</dbReference>
<evidence type="ECO:0000313" key="1">
    <source>
        <dbReference type="EMBL" id="KAL0361286.1"/>
    </source>
</evidence>
<evidence type="ECO:0008006" key="2">
    <source>
        <dbReference type="Google" id="ProtNLM"/>
    </source>
</evidence>
<dbReference type="PANTHER" id="PTHR46250">
    <property type="entry name" value="MYB/SANT-LIKE DNA-BINDING DOMAIN PROTEIN-RELATED"/>
    <property type="match status" value="1"/>
</dbReference>
<reference evidence="1" key="1">
    <citation type="submission" date="2020-06" db="EMBL/GenBank/DDBJ databases">
        <authorList>
            <person name="Li T."/>
            <person name="Hu X."/>
            <person name="Zhang T."/>
            <person name="Song X."/>
            <person name="Zhang H."/>
            <person name="Dai N."/>
            <person name="Sheng W."/>
            <person name="Hou X."/>
            <person name="Wei L."/>
        </authorList>
    </citation>
    <scope>NUCLEOTIDE SEQUENCE</scope>
    <source>
        <strain evidence="1">G02</strain>
        <tissue evidence="1">Leaf</tissue>
    </source>
</reference>